<accession>A0ABS2NRJ1</accession>
<feature type="coiled-coil region" evidence="1">
    <location>
        <begin position="5"/>
        <end position="32"/>
    </location>
</feature>
<protein>
    <submittedName>
        <fullName evidence="3">DNA replication protein DnaC</fullName>
    </submittedName>
</protein>
<reference evidence="3 4" key="1">
    <citation type="submission" date="2021-01" db="EMBL/GenBank/DDBJ databases">
        <title>Genomic Encyclopedia of Type Strains, Phase IV (KMG-IV): sequencing the most valuable type-strain genomes for metagenomic binning, comparative biology and taxonomic classification.</title>
        <authorList>
            <person name="Goeker M."/>
        </authorList>
    </citation>
    <scope>NUCLEOTIDE SEQUENCE [LARGE SCALE GENOMIC DNA]</scope>
    <source>
        <strain evidence="3 4">DSM 25890</strain>
    </source>
</reference>
<gene>
    <name evidence="3" type="ORF">JOC73_002120</name>
</gene>
<dbReference type="InterPro" id="IPR027417">
    <property type="entry name" value="P-loop_NTPase"/>
</dbReference>
<dbReference type="RefSeq" id="WP_204402902.1">
    <property type="nucleotide sequence ID" value="NZ_JAFBEE010000014.1"/>
</dbReference>
<dbReference type="Gene3D" id="3.40.50.300">
    <property type="entry name" value="P-loop containing nucleotide triphosphate hydrolases"/>
    <property type="match status" value="1"/>
</dbReference>
<dbReference type="CDD" id="cd00009">
    <property type="entry name" value="AAA"/>
    <property type="match status" value="1"/>
</dbReference>
<evidence type="ECO:0000259" key="2">
    <source>
        <dbReference type="SMART" id="SM00382"/>
    </source>
</evidence>
<organism evidence="3 4">
    <name type="scientific">Alkaliphilus hydrothermalis</name>
    <dbReference type="NCBI Taxonomy" id="1482730"/>
    <lineage>
        <taxon>Bacteria</taxon>
        <taxon>Bacillati</taxon>
        <taxon>Bacillota</taxon>
        <taxon>Clostridia</taxon>
        <taxon>Peptostreptococcales</taxon>
        <taxon>Natronincolaceae</taxon>
        <taxon>Alkaliphilus</taxon>
    </lineage>
</organism>
<dbReference type="Pfam" id="PF01695">
    <property type="entry name" value="IstB_IS21"/>
    <property type="match status" value="1"/>
</dbReference>
<feature type="domain" description="AAA+ ATPase" evidence="2">
    <location>
        <begin position="186"/>
        <end position="314"/>
    </location>
</feature>
<keyword evidence="1" id="KW-0175">Coiled coil</keyword>
<dbReference type="PANTHER" id="PTHR30050:SF4">
    <property type="entry name" value="ATP-BINDING PROTEIN RV3427C IN INSERTION SEQUENCE-RELATED"/>
    <property type="match status" value="1"/>
</dbReference>
<dbReference type="Proteomes" id="UP001314796">
    <property type="component" value="Unassembled WGS sequence"/>
</dbReference>
<keyword evidence="4" id="KW-1185">Reference proteome</keyword>
<name>A0ABS2NRJ1_9FIRM</name>
<evidence type="ECO:0000256" key="1">
    <source>
        <dbReference type="SAM" id="Coils"/>
    </source>
</evidence>
<sequence>MKNNKSFINDILRDLERRRDKAKREKEQRIEEIYSKIPRIAEIDSEITRISINISRSILNQAGDPTKALSELKSRLEVLKQEKAFLLTENNVPVQYLEEQYQCAQCQDRGFLTTGEKCSCLKQQLINRAYSMSNLTNVLSKENFQSFNINLFSNESVAGQDLSPRENMLQVLNVCEGFVFNFEKNNEENLLFYGPTGLGKTFLTNCIAKALLDKGKIVVYQTAFKIFEVLEGIRFHNAQDKSSYQLLFDADLLIIDDLGTEITNTFTNSELFNIINSRLLANKKTIISTNLTLKDIMTSYDDRIFSRLFSKYTLLKFYGNDLRWQT</sequence>
<evidence type="ECO:0000313" key="4">
    <source>
        <dbReference type="Proteomes" id="UP001314796"/>
    </source>
</evidence>
<dbReference type="SUPFAM" id="SSF52540">
    <property type="entry name" value="P-loop containing nucleoside triphosphate hydrolases"/>
    <property type="match status" value="1"/>
</dbReference>
<dbReference type="InterPro" id="IPR002611">
    <property type="entry name" value="IstB_ATP-bd"/>
</dbReference>
<proteinExistence type="predicted"/>
<dbReference type="NCBIfam" id="NF005304">
    <property type="entry name" value="PRK06835.1"/>
    <property type="match status" value="1"/>
</dbReference>
<dbReference type="SMART" id="SM00382">
    <property type="entry name" value="AAA"/>
    <property type="match status" value="1"/>
</dbReference>
<evidence type="ECO:0000313" key="3">
    <source>
        <dbReference type="EMBL" id="MBM7615550.1"/>
    </source>
</evidence>
<dbReference type="EMBL" id="JAFBEE010000014">
    <property type="protein sequence ID" value="MBM7615550.1"/>
    <property type="molecule type" value="Genomic_DNA"/>
</dbReference>
<dbReference type="PANTHER" id="PTHR30050">
    <property type="entry name" value="CHROMOSOMAL REPLICATION INITIATOR PROTEIN DNAA"/>
    <property type="match status" value="1"/>
</dbReference>
<dbReference type="InterPro" id="IPR003593">
    <property type="entry name" value="AAA+_ATPase"/>
</dbReference>
<comment type="caution">
    <text evidence="3">The sequence shown here is derived from an EMBL/GenBank/DDBJ whole genome shotgun (WGS) entry which is preliminary data.</text>
</comment>